<keyword evidence="3" id="KW-0949">S-adenosyl-L-methionine</keyword>
<dbReference type="FunFam" id="3.40.50.150:FF:000057">
    <property type="entry name" value="O-methyltransferase ZRP4"/>
    <property type="match status" value="1"/>
</dbReference>
<protein>
    <submittedName>
        <fullName evidence="9">Xanthohumol 4-O-methyltransferase</fullName>
        <ecNumber evidence="9">2.1.1.240</ecNumber>
    </submittedName>
</protein>
<evidence type="ECO:0000256" key="2">
    <source>
        <dbReference type="ARBA" id="ARBA00022679"/>
    </source>
</evidence>
<dbReference type="EMBL" id="JBEAFC010000002">
    <property type="protein sequence ID" value="KAL1567323.1"/>
    <property type="molecule type" value="Genomic_DNA"/>
</dbReference>
<dbReference type="InterPro" id="IPR036388">
    <property type="entry name" value="WH-like_DNA-bd_sf"/>
</dbReference>
<dbReference type="InterPro" id="IPR001077">
    <property type="entry name" value="COMT_C"/>
</dbReference>
<evidence type="ECO:0000256" key="4">
    <source>
        <dbReference type="ARBA" id="ARBA00034479"/>
    </source>
</evidence>
<accession>A0ABD1IIF1</accession>
<feature type="domain" description="O-methyltransferase C-terminal" evidence="7">
    <location>
        <begin position="134"/>
        <end position="343"/>
    </location>
</feature>
<sequence length="361" mass="40564">MAFPNGVESAQELLNAQAHVWNQTFNYINSMSLKCAIQLGIPDAIHKQGNPMTLSQLVDALSINKAKSNGLFRLIRILVHSKIFDKVKIWSEDKQEEEDAYCLTRASRLLVRDEPLSVAAYPVALIDPFFVDAFHHMSEWFVDDHPSPFYSKYGKDVWEYAEIDQNYNQMINKAMETDARLVSRILVQECKHVFEGLETMVDVAGGTGMVARGVAAAFPGLKCVVFDLPHVVAGLEGSEKLSFVGGDMFDSIPHADAVFLKWILHDWTDEECIAILKKCKEAIASSNNNGRKVIIADMIVGEDREEDEATETKLLFDVQMLALVTGKERSMKEWSNIFYASGFTKYNITPLGLRSVIEVYP</sequence>
<dbReference type="InterPro" id="IPR029063">
    <property type="entry name" value="SAM-dependent_MTases_sf"/>
</dbReference>
<dbReference type="InterPro" id="IPR036390">
    <property type="entry name" value="WH_DNA-bd_sf"/>
</dbReference>
<organism evidence="9 10">
    <name type="scientific">Salvia divinorum</name>
    <name type="common">Maria pastora</name>
    <name type="synonym">Diviner's sage</name>
    <dbReference type="NCBI Taxonomy" id="28513"/>
    <lineage>
        <taxon>Eukaryota</taxon>
        <taxon>Viridiplantae</taxon>
        <taxon>Streptophyta</taxon>
        <taxon>Embryophyta</taxon>
        <taxon>Tracheophyta</taxon>
        <taxon>Spermatophyta</taxon>
        <taxon>Magnoliopsida</taxon>
        <taxon>eudicotyledons</taxon>
        <taxon>Gunneridae</taxon>
        <taxon>Pentapetalae</taxon>
        <taxon>asterids</taxon>
        <taxon>lamiids</taxon>
        <taxon>Lamiales</taxon>
        <taxon>Lamiaceae</taxon>
        <taxon>Nepetoideae</taxon>
        <taxon>Mentheae</taxon>
        <taxon>Salviinae</taxon>
        <taxon>Salvia</taxon>
        <taxon>Salvia subgen. Calosphace</taxon>
    </lineage>
</organism>
<dbReference type="SUPFAM" id="SSF46785">
    <property type="entry name" value="Winged helix' DNA-binding domain"/>
    <property type="match status" value="1"/>
</dbReference>
<dbReference type="FunFam" id="1.10.10.10:FF:000213">
    <property type="entry name" value="Coniferyl alcohol 9-O-methyltransferase"/>
    <property type="match status" value="1"/>
</dbReference>
<dbReference type="GO" id="GO:0102303">
    <property type="term" value="F:resveratrol 3,5-O-dimethyltransferase activity"/>
    <property type="evidence" value="ECO:0007669"/>
    <property type="project" value="UniProtKB-EC"/>
</dbReference>
<evidence type="ECO:0000256" key="1">
    <source>
        <dbReference type="ARBA" id="ARBA00022603"/>
    </source>
</evidence>
<dbReference type="GO" id="GO:0032259">
    <property type="term" value="P:methylation"/>
    <property type="evidence" value="ECO:0007669"/>
    <property type="project" value="UniProtKB-KW"/>
</dbReference>
<evidence type="ECO:0000256" key="5">
    <source>
        <dbReference type="ARBA" id="ARBA00034481"/>
    </source>
</evidence>
<reference evidence="9 10" key="1">
    <citation type="submission" date="2024-06" db="EMBL/GenBank/DDBJ databases">
        <title>A chromosome level genome sequence of Diviner's sage (Salvia divinorum).</title>
        <authorList>
            <person name="Ford S.A."/>
            <person name="Ro D.-K."/>
            <person name="Ness R.W."/>
            <person name="Phillips M.A."/>
        </authorList>
    </citation>
    <scope>NUCLEOTIDE SEQUENCE [LARGE SCALE GENOMIC DNA]</scope>
    <source>
        <strain evidence="9">SAF-2024a</strain>
        <tissue evidence="9">Leaf</tissue>
    </source>
</reference>
<dbReference type="SUPFAM" id="SSF53335">
    <property type="entry name" value="S-adenosyl-L-methionine-dependent methyltransferases"/>
    <property type="match status" value="1"/>
</dbReference>
<name>A0ABD1IIF1_SALDI</name>
<evidence type="ECO:0000313" key="9">
    <source>
        <dbReference type="EMBL" id="KAL1567323.1"/>
    </source>
</evidence>
<dbReference type="GO" id="GO:0008757">
    <property type="term" value="F:S-adenosylmethionine-dependent methyltransferase activity"/>
    <property type="evidence" value="ECO:0007669"/>
    <property type="project" value="UniProtKB-ARBA"/>
</dbReference>
<evidence type="ECO:0000259" key="8">
    <source>
        <dbReference type="Pfam" id="PF08100"/>
    </source>
</evidence>
<evidence type="ECO:0000259" key="7">
    <source>
        <dbReference type="Pfam" id="PF00891"/>
    </source>
</evidence>
<feature type="active site" description="Proton acceptor" evidence="6">
    <location>
        <position position="265"/>
    </location>
</feature>
<dbReference type="AlphaFoldDB" id="A0ABD1IIF1"/>
<keyword evidence="2 9" id="KW-0808">Transferase</keyword>
<feature type="domain" description="O-methyltransferase dimerisation" evidence="8">
    <location>
        <begin position="21"/>
        <end position="112"/>
    </location>
</feature>
<dbReference type="Pfam" id="PF08100">
    <property type="entry name" value="Dimerisation"/>
    <property type="match status" value="1"/>
</dbReference>
<keyword evidence="1 9" id="KW-0489">Methyltransferase</keyword>
<dbReference type="EC" id="2.1.1.240" evidence="9"/>
<evidence type="ECO:0000256" key="6">
    <source>
        <dbReference type="PIRSR" id="PIRSR005739-1"/>
    </source>
</evidence>
<dbReference type="Pfam" id="PF00891">
    <property type="entry name" value="Methyltransf_2"/>
    <property type="match status" value="1"/>
</dbReference>
<dbReference type="InterPro" id="IPR016461">
    <property type="entry name" value="COMT-like"/>
</dbReference>
<comment type="caution">
    <text evidence="9">The sequence shown here is derived from an EMBL/GenBank/DDBJ whole genome shotgun (WGS) entry which is preliminary data.</text>
</comment>
<proteinExistence type="inferred from homology"/>
<keyword evidence="10" id="KW-1185">Reference proteome</keyword>
<dbReference type="Proteomes" id="UP001567538">
    <property type="component" value="Unassembled WGS sequence"/>
</dbReference>
<dbReference type="Gene3D" id="3.40.50.150">
    <property type="entry name" value="Vaccinia Virus protein VP39"/>
    <property type="match status" value="1"/>
</dbReference>
<comment type="pathway">
    <text evidence="4">Flavonoid metabolism.</text>
</comment>
<evidence type="ECO:0000256" key="3">
    <source>
        <dbReference type="ARBA" id="ARBA00022691"/>
    </source>
</evidence>
<evidence type="ECO:0000313" key="10">
    <source>
        <dbReference type="Proteomes" id="UP001567538"/>
    </source>
</evidence>
<comment type="similarity">
    <text evidence="5">Belongs to the class I-like SAM-binding methyltransferase superfamily. Cation-independent O-methyltransferase family. COMT subfamily.</text>
</comment>
<dbReference type="PIRSF" id="PIRSF005739">
    <property type="entry name" value="O-mtase"/>
    <property type="match status" value="1"/>
</dbReference>
<dbReference type="PANTHER" id="PTHR11746">
    <property type="entry name" value="O-METHYLTRANSFERASE"/>
    <property type="match status" value="1"/>
</dbReference>
<dbReference type="InterPro" id="IPR012967">
    <property type="entry name" value="COMT_dimerisation"/>
</dbReference>
<dbReference type="PROSITE" id="PS51683">
    <property type="entry name" value="SAM_OMT_II"/>
    <property type="match status" value="1"/>
</dbReference>
<dbReference type="Gene3D" id="1.10.10.10">
    <property type="entry name" value="Winged helix-like DNA-binding domain superfamily/Winged helix DNA-binding domain"/>
    <property type="match status" value="1"/>
</dbReference>
<gene>
    <name evidence="9" type="primary">OMT2</name>
    <name evidence="9" type="ORF">AAHA92_02813</name>
</gene>